<sequence length="391" mass="44152">MFPPMLSPISSIQDYQLWMIFWARDGVASHILMSRLAQTVAVTLPPAFDPTSGQRHSTPTASSRTTSQTTSRNDQPSNSSTTIRPQVNLATSHSLSNSATLLDPDPLHNSEDDDNHVTVNTAEMNEESFDDYLLEPPDVPPGWLSSLITESPVVFSALVREYQGILDSGSSKHLFNDKQLFWNFDLSTFLSIGTPNCGKLSTHGRGTIKIRLNDVHFPEKTFIITLEDAHYALECPINLFSFGTFLECGMQMYYDGNEGRVYMKRPSPRMFAIKIMHHLLFIKCEFILPPSTEISEPPPSLSYFTHPIPAEDILIAAPIFDKWIHDFELGHDRLVHAGQKIVKQVLSANVERDLRIFPPVFLRLGYVVIVVLKGRCRNNHIFHLNIELLHL</sequence>
<reference evidence="3" key="1">
    <citation type="journal article" date="2021" name="Genome Biol. Evol.">
        <title>The assembled and annotated genome of the fairy-ring fungus Marasmius oreades.</title>
        <authorList>
            <person name="Hiltunen M."/>
            <person name="Ament-Velasquez S.L."/>
            <person name="Johannesson H."/>
        </authorList>
    </citation>
    <scope>NUCLEOTIDE SEQUENCE</scope>
    <source>
        <strain evidence="3">03SP1</strain>
    </source>
</reference>
<feature type="compositionally biased region" description="Polar residues" evidence="1">
    <location>
        <begin position="72"/>
        <end position="87"/>
    </location>
</feature>
<dbReference type="InterPro" id="IPR054722">
    <property type="entry name" value="PolX-like_BBD"/>
</dbReference>
<dbReference type="Pfam" id="PF22936">
    <property type="entry name" value="Pol_BBD"/>
    <property type="match status" value="1"/>
</dbReference>
<evidence type="ECO:0000313" key="3">
    <source>
        <dbReference type="EMBL" id="KAG7095152.1"/>
    </source>
</evidence>
<protein>
    <recommendedName>
        <fullName evidence="2">Retrovirus-related Pol polyprotein from transposon TNT 1-94-like beta-barrel domain-containing protein</fullName>
    </recommendedName>
</protein>
<accession>A0A9P7S4W1</accession>
<feature type="domain" description="Retrovirus-related Pol polyprotein from transposon TNT 1-94-like beta-barrel" evidence="2">
    <location>
        <begin position="165"/>
        <end position="249"/>
    </location>
</feature>
<dbReference type="OrthoDB" id="3060612at2759"/>
<evidence type="ECO:0000313" key="4">
    <source>
        <dbReference type="Proteomes" id="UP001049176"/>
    </source>
</evidence>
<dbReference type="EMBL" id="CM032183">
    <property type="protein sequence ID" value="KAG7095152.1"/>
    <property type="molecule type" value="Genomic_DNA"/>
</dbReference>
<evidence type="ECO:0000259" key="2">
    <source>
        <dbReference type="Pfam" id="PF22936"/>
    </source>
</evidence>
<proteinExistence type="predicted"/>
<dbReference type="KEGG" id="more:E1B28_005931"/>
<dbReference type="AlphaFoldDB" id="A0A9P7S4W1"/>
<dbReference type="Proteomes" id="UP001049176">
    <property type="component" value="Chromosome 3"/>
</dbReference>
<organism evidence="3 4">
    <name type="scientific">Marasmius oreades</name>
    <name type="common">fairy-ring Marasmius</name>
    <dbReference type="NCBI Taxonomy" id="181124"/>
    <lineage>
        <taxon>Eukaryota</taxon>
        <taxon>Fungi</taxon>
        <taxon>Dikarya</taxon>
        <taxon>Basidiomycota</taxon>
        <taxon>Agaricomycotina</taxon>
        <taxon>Agaricomycetes</taxon>
        <taxon>Agaricomycetidae</taxon>
        <taxon>Agaricales</taxon>
        <taxon>Marasmiineae</taxon>
        <taxon>Marasmiaceae</taxon>
        <taxon>Marasmius</taxon>
    </lineage>
</organism>
<name>A0A9P7S4W1_9AGAR</name>
<feature type="compositionally biased region" description="Low complexity" evidence="1">
    <location>
        <begin position="57"/>
        <end position="71"/>
    </location>
</feature>
<feature type="region of interest" description="Disordered" evidence="1">
    <location>
        <begin position="47"/>
        <end position="87"/>
    </location>
</feature>
<gene>
    <name evidence="3" type="ORF">E1B28_005931</name>
</gene>
<comment type="caution">
    <text evidence="3">The sequence shown here is derived from an EMBL/GenBank/DDBJ whole genome shotgun (WGS) entry which is preliminary data.</text>
</comment>
<evidence type="ECO:0000256" key="1">
    <source>
        <dbReference type="SAM" id="MobiDB-lite"/>
    </source>
</evidence>
<dbReference type="RefSeq" id="XP_043011622.1">
    <property type="nucleotide sequence ID" value="XM_043150534.1"/>
</dbReference>
<keyword evidence="4" id="KW-1185">Reference proteome</keyword>
<dbReference type="GeneID" id="66075007"/>